<evidence type="ECO:0000313" key="11">
    <source>
        <dbReference type="Proteomes" id="UP001488838"/>
    </source>
</evidence>
<feature type="region of interest" description="Disordered" evidence="7">
    <location>
        <begin position="49"/>
        <end position="78"/>
    </location>
</feature>
<feature type="non-terminal residue" evidence="10">
    <location>
        <position position="1"/>
    </location>
</feature>
<evidence type="ECO:0000256" key="7">
    <source>
        <dbReference type="SAM" id="MobiDB-lite"/>
    </source>
</evidence>
<dbReference type="GO" id="GO:0005634">
    <property type="term" value="C:nucleus"/>
    <property type="evidence" value="ECO:0007669"/>
    <property type="project" value="UniProtKB-SubCell"/>
</dbReference>
<feature type="non-terminal residue" evidence="10">
    <location>
        <position position="272"/>
    </location>
</feature>
<evidence type="ECO:0000256" key="1">
    <source>
        <dbReference type="ARBA" id="ARBA00004123"/>
    </source>
</evidence>
<keyword evidence="5" id="KW-0862">Zinc</keyword>
<dbReference type="InterPro" id="IPR001909">
    <property type="entry name" value="KRAB"/>
</dbReference>
<dbReference type="Proteomes" id="UP001488838">
    <property type="component" value="Unassembled WGS sequence"/>
</dbReference>
<keyword evidence="11" id="KW-1185">Reference proteome</keyword>
<evidence type="ECO:0000256" key="5">
    <source>
        <dbReference type="ARBA" id="ARBA00022833"/>
    </source>
</evidence>
<gene>
    <name evidence="10" type="ORF">U0070_025642</name>
</gene>
<dbReference type="AlphaFoldDB" id="A0AAW0I577"/>
<dbReference type="FunFam" id="3.30.160.60:FF:000016">
    <property type="entry name" value="zinc finger protein 37 homolog"/>
    <property type="match status" value="1"/>
</dbReference>
<evidence type="ECO:0000256" key="6">
    <source>
        <dbReference type="PROSITE-ProRule" id="PRU00042"/>
    </source>
</evidence>
<evidence type="ECO:0000256" key="3">
    <source>
        <dbReference type="ARBA" id="ARBA00022737"/>
    </source>
</evidence>
<dbReference type="InterPro" id="IPR013087">
    <property type="entry name" value="Znf_C2H2_type"/>
</dbReference>
<keyword evidence="2" id="KW-0479">Metal-binding</keyword>
<reference evidence="10 11" key="1">
    <citation type="journal article" date="2023" name="bioRxiv">
        <title>Conserved and derived expression patterns and positive selection on dental genes reveal complex evolutionary context of ever-growing rodent molars.</title>
        <authorList>
            <person name="Calamari Z.T."/>
            <person name="Song A."/>
            <person name="Cohen E."/>
            <person name="Akter M."/>
            <person name="Roy R.D."/>
            <person name="Hallikas O."/>
            <person name="Christensen M.M."/>
            <person name="Li P."/>
            <person name="Marangoni P."/>
            <person name="Jernvall J."/>
            <person name="Klein O.D."/>
        </authorList>
    </citation>
    <scope>NUCLEOTIDE SEQUENCE [LARGE SCALE GENOMIC DNA]</scope>
    <source>
        <strain evidence="10">V071</strain>
    </source>
</reference>
<feature type="domain" description="KRAB" evidence="9">
    <location>
        <begin position="79"/>
        <end position="150"/>
    </location>
</feature>
<dbReference type="Gene3D" id="3.30.160.60">
    <property type="entry name" value="Classic Zinc Finger"/>
    <property type="match status" value="2"/>
</dbReference>
<name>A0AAW0I577_MYOGA</name>
<dbReference type="PANTHER" id="PTHR23234">
    <property type="entry name" value="ZNF44 PROTEIN"/>
    <property type="match status" value="1"/>
</dbReference>
<dbReference type="SUPFAM" id="SSF109640">
    <property type="entry name" value="KRAB domain (Kruppel-associated box)"/>
    <property type="match status" value="1"/>
</dbReference>
<dbReference type="Pfam" id="PF01352">
    <property type="entry name" value="KRAB"/>
    <property type="match status" value="1"/>
</dbReference>
<feature type="compositionally biased region" description="Polar residues" evidence="7">
    <location>
        <begin position="49"/>
        <end position="68"/>
    </location>
</feature>
<proteinExistence type="predicted"/>
<feature type="domain" description="C2H2-type" evidence="8">
    <location>
        <begin position="240"/>
        <end position="267"/>
    </location>
</feature>
<dbReference type="SMART" id="SM00355">
    <property type="entry name" value="ZnF_C2H2"/>
    <property type="match status" value="2"/>
</dbReference>
<dbReference type="PROSITE" id="PS50805">
    <property type="entry name" value="KRAB"/>
    <property type="match status" value="1"/>
</dbReference>
<dbReference type="PROSITE" id="PS00028">
    <property type="entry name" value="ZINC_FINGER_C2H2_1"/>
    <property type="match status" value="1"/>
</dbReference>
<dbReference type="SMART" id="SM00349">
    <property type="entry name" value="KRAB"/>
    <property type="match status" value="1"/>
</dbReference>
<evidence type="ECO:0000259" key="8">
    <source>
        <dbReference type="PROSITE" id="PS50157"/>
    </source>
</evidence>
<dbReference type="PANTHER" id="PTHR23234:SF10">
    <property type="entry name" value="RIKEN CDNA 6720489N17 GENE-RELATED"/>
    <property type="match status" value="1"/>
</dbReference>
<dbReference type="InterPro" id="IPR050758">
    <property type="entry name" value="Znf_C2H2-type"/>
</dbReference>
<accession>A0AAW0I577</accession>
<dbReference type="SUPFAM" id="SSF57667">
    <property type="entry name" value="beta-beta-alpha zinc fingers"/>
    <property type="match status" value="1"/>
</dbReference>
<dbReference type="Gene3D" id="6.10.140.140">
    <property type="match status" value="1"/>
</dbReference>
<comment type="subcellular location">
    <subcellularLocation>
        <location evidence="1">Nucleus</location>
    </subcellularLocation>
</comment>
<organism evidence="10 11">
    <name type="scientific">Myodes glareolus</name>
    <name type="common">Bank vole</name>
    <name type="synonym">Clethrionomys glareolus</name>
    <dbReference type="NCBI Taxonomy" id="447135"/>
    <lineage>
        <taxon>Eukaryota</taxon>
        <taxon>Metazoa</taxon>
        <taxon>Chordata</taxon>
        <taxon>Craniata</taxon>
        <taxon>Vertebrata</taxon>
        <taxon>Euteleostomi</taxon>
        <taxon>Mammalia</taxon>
        <taxon>Eutheria</taxon>
        <taxon>Euarchontoglires</taxon>
        <taxon>Glires</taxon>
        <taxon>Rodentia</taxon>
        <taxon>Myomorpha</taxon>
        <taxon>Muroidea</taxon>
        <taxon>Cricetidae</taxon>
        <taxon>Arvicolinae</taxon>
        <taxon>Myodes</taxon>
    </lineage>
</organism>
<evidence type="ECO:0000259" key="9">
    <source>
        <dbReference type="PROSITE" id="PS50805"/>
    </source>
</evidence>
<keyword evidence="4 6" id="KW-0863">Zinc-finger</keyword>
<evidence type="ECO:0000313" key="10">
    <source>
        <dbReference type="EMBL" id="KAK7809233.1"/>
    </source>
</evidence>
<evidence type="ECO:0000256" key="2">
    <source>
        <dbReference type="ARBA" id="ARBA00022723"/>
    </source>
</evidence>
<dbReference type="GO" id="GO:0008270">
    <property type="term" value="F:zinc ion binding"/>
    <property type="evidence" value="ECO:0007669"/>
    <property type="project" value="UniProtKB-KW"/>
</dbReference>
<comment type="caution">
    <text evidence="10">The sequence shown here is derived from an EMBL/GenBank/DDBJ whole genome shotgun (WGS) entry which is preliminary data.</text>
</comment>
<dbReference type="EMBL" id="JBBHLL010000218">
    <property type="protein sequence ID" value="KAK7809233.1"/>
    <property type="molecule type" value="Genomic_DNA"/>
</dbReference>
<sequence>RLRNRKWILSGRVQEERIQEIWQSCRKSSHSLLDSGSPVMQTWEPKTQWVSKTPESQSPHSAKVSSLQGSGGNGSPALEPLRDVTVNFSKEEWEYLNSSQRALYIDVMLEKYNNLVFVEKCFMTPPHVHFIEQVKLQKILIHMKACTLEKNLANLKTMKKSIDLYFNMTQDQRLYTTKKEHKQVEYDNYSSSAYSLLQQPIIAETPHQCEKCRKCFRTASYLTLLHFKSHYRLHTGETLFKCNECDRSFLHYSSLNRHQKTHSLEQFHKCTE</sequence>
<protein>
    <submittedName>
        <fullName evidence="10">Uncharacterized protein</fullName>
    </submittedName>
</protein>
<dbReference type="GO" id="GO:0006355">
    <property type="term" value="P:regulation of DNA-templated transcription"/>
    <property type="evidence" value="ECO:0007669"/>
    <property type="project" value="InterPro"/>
</dbReference>
<keyword evidence="3" id="KW-0677">Repeat</keyword>
<dbReference type="InterPro" id="IPR036051">
    <property type="entry name" value="KRAB_dom_sf"/>
</dbReference>
<evidence type="ECO:0000256" key="4">
    <source>
        <dbReference type="ARBA" id="ARBA00022771"/>
    </source>
</evidence>
<dbReference type="InterPro" id="IPR036236">
    <property type="entry name" value="Znf_C2H2_sf"/>
</dbReference>
<dbReference type="CDD" id="cd07765">
    <property type="entry name" value="KRAB_A-box"/>
    <property type="match status" value="1"/>
</dbReference>
<dbReference type="PROSITE" id="PS50157">
    <property type="entry name" value="ZINC_FINGER_C2H2_2"/>
    <property type="match status" value="1"/>
</dbReference>